<dbReference type="InterPro" id="IPR016181">
    <property type="entry name" value="Acyl_CoA_acyltransferase"/>
</dbReference>
<name>A0ABS8Y9Q4_9BACL</name>
<keyword evidence="3" id="KW-1185">Reference proteome</keyword>
<dbReference type="CDD" id="cd04301">
    <property type="entry name" value="NAT_SF"/>
    <property type="match status" value="1"/>
</dbReference>
<dbReference type="Gene3D" id="3.40.630.30">
    <property type="match status" value="1"/>
</dbReference>
<protein>
    <submittedName>
        <fullName evidence="2">GNAT family N-acetyltransferase</fullName>
    </submittedName>
</protein>
<accession>A0ABS8Y9Q4</accession>
<organism evidence="2 3">
    <name type="scientific">Paenibacillus profundus</name>
    <dbReference type="NCBI Taxonomy" id="1173085"/>
    <lineage>
        <taxon>Bacteria</taxon>
        <taxon>Bacillati</taxon>
        <taxon>Bacillota</taxon>
        <taxon>Bacilli</taxon>
        <taxon>Bacillales</taxon>
        <taxon>Paenibacillaceae</taxon>
        <taxon>Paenibacillus</taxon>
    </lineage>
</organism>
<dbReference type="SUPFAM" id="SSF55729">
    <property type="entry name" value="Acyl-CoA N-acyltransferases (Nat)"/>
    <property type="match status" value="1"/>
</dbReference>
<dbReference type="PROSITE" id="PS51186">
    <property type="entry name" value="GNAT"/>
    <property type="match status" value="1"/>
</dbReference>
<sequence length="225" mass="25705">MFRQSLYVILDGKPRLVTLRNYTIEDTEALIDIQRDCFPPPFPSELWWNAEQIANHARIFPEGALCAEMEGVLIGSMTALIIQTDAYEKHLPWDKATDNGYIRTHHPDGDTLYVVDISVRPDYRKCGIGKVMMQAMYAVVVHLGLKRLLGGARMPGYGRAAAQYSIEQYVEGIMEGKWHDPVVSFLLRCGRTPVAIVPDYLEDEESRNNGLLMEWRNPFITNCRR</sequence>
<evidence type="ECO:0000259" key="1">
    <source>
        <dbReference type="PROSITE" id="PS51186"/>
    </source>
</evidence>
<proteinExistence type="predicted"/>
<dbReference type="InterPro" id="IPR000182">
    <property type="entry name" value="GNAT_dom"/>
</dbReference>
<evidence type="ECO:0000313" key="2">
    <source>
        <dbReference type="EMBL" id="MCE5168166.1"/>
    </source>
</evidence>
<dbReference type="Pfam" id="PF00583">
    <property type="entry name" value="Acetyltransf_1"/>
    <property type="match status" value="1"/>
</dbReference>
<comment type="caution">
    <text evidence="2">The sequence shown here is derived from an EMBL/GenBank/DDBJ whole genome shotgun (WGS) entry which is preliminary data.</text>
</comment>
<dbReference type="EMBL" id="JAJNBZ010000001">
    <property type="protein sequence ID" value="MCE5168166.1"/>
    <property type="molecule type" value="Genomic_DNA"/>
</dbReference>
<evidence type="ECO:0000313" key="3">
    <source>
        <dbReference type="Proteomes" id="UP001199916"/>
    </source>
</evidence>
<feature type="domain" description="N-acetyltransferase" evidence="1">
    <location>
        <begin position="17"/>
        <end position="218"/>
    </location>
</feature>
<reference evidence="2 3" key="1">
    <citation type="submission" date="2021-11" db="EMBL/GenBank/DDBJ databases">
        <title>Draft genome sequence of Paenibacillus profundus YoMME, a new Gram-positive bacteria with exoelectrogenic properties.</title>
        <authorList>
            <person name="Hubenova Y."/>
            <person name="Hubenova E."/>
            <person name="Manasiev Y."/>
            <person name="Peykov S."/>
            <person name="Mitov M."/>
        </authorList>
    </citation>
    <scope>NUCLEOTIDE SEQUENCE [LARGE SCALE GENOMIC DNA]</scope>
    <source>
        <strain evidence="2 3">YoMME</strain>
    </source>
</reference>
<dbReference type="Proteomes" id="UP001199916">
    <property type="component" value="Unassembled WGS sequence"/>
</dbReference>
<gene>
    <name evidence="2" type="ORF">LQV63_02370</name>
</gene>
<dbReference type="RefSeq" id="WP_233695489.1">
    <property type="nucleotide sequence ID" value="NZ_JAJNBZ010000001.1"/>
</dbReference>